<name>A0A397J1K8_9GLOM</name>
<sequence length="120" mass="13527">MAKRGTGALEYQVYKLQYRKSFLIYDAQVPKAKETVSGITQATVLYNMSSSSLFFVSQDPGSAVNCVVSSSTNHHVAYGPVRHLYKRIIYNNNKGINEVIIGNIHDKFNIESANKKRLHF</sequence>
<dbReference type="Proteomes" id="UP000266861">
    <property type="component" value="Unassembled WGS sequence"/>
</dbReference>
<comment type="caution">
    <text evidence="1">The sequence shown here is derived from an EMBL/GenBank/DDBJ whole genome shotgun (WGS) entry which is preliminary data.</text>
</comment>
<organism evidence="1 2">
    <name type="scientific">Diversispora epigaea</name>
    <dbReference type="NCBI Taxonomy" id="1348612"/>
    <lineage>
        <taxon>Eukaryota</taxon>
        <taxon>Fungi</taxon>
        <taxon>Fungi incertae sedis</taxon>
        <taxon>Mucoromycota</taxon>
        <taxon>Glomeromycotina</taxon>
        <taxon>Glomeromycetes</taxon>
        <taxon>Diversisporales</taxon>
        <taxon>Diversisporaceae</taxon>
        <taxon>Diversispora</taxon>
    </lineage>
</organism>
<gene>
    <name evidence="1" type="ORF">Glove_140g54</name>
</gene>
<dbReference type="AlphaFoldDB" id="A0A397J1K8"/>
<proteinExistence type="predicted"/>
<protein>
    <submittedName>
        <fullName evidence="1">Uncharacterized protein</fullName>
    </submittedName>
</protein>
<reference evidence="1 2" key="1">
    <citation type="submission" date="2018-08" db="EMBL/GenBank/DDBJ databases">
        <title>Genome and evolution of the arbuscular mycorrhizal fungus Diversispora epigaea (formerly Glomus versiforme) and its bacterial endosymbionts.</title>
        <authorList>
            <person name="Sun X."/>
            <person name="Fei Z."/>
            <person name="Harrison M."/>
        </authorList>
    </citation>
    <scope>NUCLEOTIDE SEQUENCE [LARGE SCALE GENOMIC DNA]</scope>
    <source>
        <strain evidence="1 2">IT104</strain>
    </source>
</reference>
<evidence type="ECO:0000313" key="1">
    <source>
        <dbReference type="EMBL" id="RHZ79896.1"/>
    </source>
</evidence>
<evidence type="ECO:0000313" key="2">
    <source>
        <dbReference type="Proteomes" id="UP000266861"/>
    </source>
</evidence>
<keyword evidence="2" id="KW-1185">Reference proteome</keyword>
<dbReference type="EMBL" id="PQFF01000131">
    <property type="protein sequence ID" value="RHZ79896.1"/>
    <property type="molecule type" value="Genomic_DNA"/>
</dbReference>
<accession>A0A397J1K8</accession>